<dbReference type="GO" id="GO:0003729">
    <property type="term" value="F:mRNA binding"/>
    <property type="evidence" value="ECO:0007669"/>
    <property type="project" value="TreeGrafter"/>
</dbReference>
<dbReference type="EMBL" id="CAUJNA010000195">
    <property type="protein sequence ID" value="CAJ1373436.1"/>
    <property type="molecule type" value="Genomic_DNA"/>
</dbReference>
<protein>
    <recommendedName>
        <fullName evidence="4">Pentatricopeptide repeat-containing protein, chloroplastic</fullName>
    </recommendedName>
</protein>
<comment type="caution">
    <text evidence="2">The sequence shown here is derived from an EMBL/GenBank/DDBJ whole genome shotgun (WGS) entry which is preliminary data.</text>
</comment>
<feature type="repeat" description="PPR" evidence="1">
    <location>
        <begin position="610"/>
        <end position="644"/>
    </location>
</feature>
<dbReference type="AlphaFoldDB" id="A0AA36HQG4"/>
<dbReference type="Gene3D" id="1.25.40.10">
    <property type="entry name" value="Tetratricopeptide repeat domain"/>
    <property type="match status" value="4"/>
</dbReference>
<dbReference type="Pfam" id="PF13812">
    <property type="entry name" value="PPR_3"/>
    <property type="match status" value="1"/>
</dbReference>
<evidence type="ECO:0008006" key="4">
    <source>
        <dbReference type="Google" id="ProtNLM"/>
    </source>
</evidence>
<evidence type="ECO:0000256" key="1">
    <source>
        <dbReference type="PROSITE-ProRule" id="PRU00708"/>
    </source>
</evidence>
<accession>A0AA36HQG4</accession>
<name>A0AA36HQG4_9DINO</name>
<feature type="non-terminal residue" evidence="2">
    <location>
        <position position="685"/>
    </location>
</feature>
<dbReference type="Pfam" id="PF13041">
    <property type="entry name" value="PPR_2"/>
    <property type="match status" value="1"/>
</dbReference>
<dbReference type="NCBIfam" id="TIGR00756">
    <property type="entry name" value="PPR"/>
    <property type="match status" value="2"/>
</dbReference>
<dbReference type="PANTHER" id="PTHR47938">
    <property type="entry name" value="RESPIRATORY COMPLEX I CHAPERONE (CIA84), PUTATIVE (AFU_ORTHOLOGUE AFUA_2G06020)-RELATED"/>
    <property type="match status" value="1"/>
</dbReference>
<sequence length="685" mass="75094">MRTQHSTGKCTQTSSRCASENSQITLSRTLKACRVETAWDAALAVLSSKTGSRLAPDKINHSLAIRACSISWRYALRVAQEAFSYAIEPDAISYGCEVGAYQQSRNWHTSLLLLDAMADGTILPNEVISGSLIHACSSQWARVLMLLTRMGSWQVRLSTTSCNSLLSACERRWASGLALVQLARLAGLIVDTVTCNSSICACESANSWRPAMELLRGSFRLNIPLNIISSNAAISACAPHWTSALRLVRFSGAHRLASDKVTYGASISACAKHRQWHAAEHLLRLCTLQSVRHSTLILNALVTTWLLAAGMLLQMATRALAPSTVTMGSAMNACEEDGKWGQVLELFQELGRHRLERSDVTYNHAVTVAAAGSLWAVASQLLGHMPAVVVQQDVLSFSATVSACRRNWKAGLQVLQQMSRREVPKDIVTLDCAISLSGAFAIFGGFDAVHAAALEDLQGLRLRAEMTGTAPGYLQTSSNWGYEGLVIKSDLQNQSLPGSTMFDYLPAEDSMACPFKTTSTKCEETGTQRAFAAKTDAEKECIVYNACISACEKAGQWQHAVALFHEMEGLEIPRTSITYNATISACEKGNEWERALQLVAEMEKLDVERSNITYNACIAACDEAGQWQHALQLLDDMSQHQVQSCAITYHACVMSCEKSLQWRLAVRFLSDMRRSRIEWQSNTLN</sequence>
<reference evidence="2" key="1">
    <citation type="submission" date="2023-08" db="EMBL/GenBank/DDBJ databases">
        <authorList>
            <person name="Chen Y."/>
            <person name="Shah S."/>
            <person name="Dougan E. K."/>
            <person name="Thang M."/>
            <person name="Chan C."/>
        </authorList>
    </citation>
    <scope>NUCLEOTIDE SEQUENCE</scope>
</reference>
<dbReference type="PROSITE" id="PS51375">
    <property type="entry name" value="PPR"/>
    <property type="match status" value="3"/>
</dbReference>
<proteinExistence type="predicted"/>
<organism evidence="2 3">
    <name type="scientific">Effrenium voratum</name>
    <dbReference type="NCBI Taxonomy" id="2562239"/>
    <lineage>
        <taxon>Eukaryota</taxon>
        <taxon>Sar</taxon>
        <taxon>Alveolata</taxon>
        <taxon>Dinophyceae</taxon>
        <taxon>Suessiales</taxon>
        <taxon>Symbiodiniaceae</taxon>
        <taxon>Effrenium</taxon>
    </lineage>
</organism>
<feature type="repeat" description="PPR" evidence="1">
    <location>
        <begin position="575"/>
        <end position="609"/>
    </location>
</feature>
<gene>
    <name evidence="2" type="ORF">EVOR1521_LOCUS3253</name>
</gene>
<keyword evidence="3" id="KW-1185">Reference proteome</keyword>
<dbReference type="InterPro" id="IPR002885">
    <property type="entry name" value="PPR_rpt"/>
</dbReference>
<dbReference type="Proteomes" id="UP001178507">
    <property type="component" value="Unassembled WGS sequence"/>
</dbReference>
<dbReference type="PANTHER" id="PTHR47938:SF35">
    <property type="entry name" value="PENTATRICOPEPTIDE REPEAT-CONTAINING PROTEIN 4, MITOCHONDRIAL-RELATED"/>
    <property type="match status" value="1"/>
</dbReference>
<evidence type="ECO:0000313" key="2">
    <source>
        <dbReference type="EMBL" id="CAJ1373436.1"/>
    </source>
</evidence>
<evidence type="ECO:0000313" key="3">
    <source>
        <dbReference type="Proteomes" id="UP001178507"/>
    </source>
</evidence>
<dbReference type="InterPro" id="IPR011990">
    <property type="entry name" value="TPR-like_helical_dom_sf"/>
</dbReference>
<feature type="repeat" description="PPR" evidence="1">
    <location>
        <begin position="540"/>
        <end position="574"/>
    </location>
</feature>